<dbReference type="GO" id="GO:0005886">
    <property type="term" value="C:plasma membrane"/>
    <property type="evidence" value="ECO:0007669"/>
    <property type="project" value="UniProtKB-SubCell"/>
</dbReference>
<dbReference type="GO" id="GO:0009847">
    <property type="term" value="P:spore germination"/>
    <property type="evidence" value="ECO:0007669"/>
    <property type="project" value="UniProtKB-UniRule"/>
</dbReference>
<dbReference type="Proteomes" id="UP000199087">
    <property type="component" value="Unassembled WGS sequence"/>
</dbReference>
<reference evidence="7" key="1">
    <citation type="submission" date="2015-05" db="EMBL/GenBank/DDBJ databases">
        <authorList>
            <person name="Urmite Genomes"/>
        </authorList>
    </citation>
    <scope>NUCLEOTIDE SEQUENCE [LARGE SCALE GENOMIC DNA]</scope>
    <source>
        <strain evidence="7">LF1</strain>
    </source>
</reference>
<dbReference type="InterPro" id="IPR004995">
    <property type="entry name" value="Spore_Ger"/>
</dbReference>
<dbReference type="AlphaFoldDB" id="A0A0U1NTQ3"/>
<evidence type="ECO:0000313" key="6">
    <source>
        <dbReference type="EMBL" id="CRK81122.1"/>
    </source>
</evidence>
<dbReference type="PANTHER" id="PTHR22550:SF16">
    <property type="entry name" value="SPORE GERMINATION PROTEIN"/>
    <property type="match status" value="1"/>
</dbReference>
<keyword evidence="3 4" id="KW-0472">Membrane</keyword>
<name>A0A0U1NTQ3_9BACI</name>
<dbReference type="EMBL" id="CVRB01000001">
    <property type="protein sequence ID" value="CRK81122.1"/>
    <property type="molecule type" value="Genomic_DNA"/>
</dbReference>
<organism evidence="6 7">
    <name type="scientific">Neobacillus massiliamazoniensis</name>
    <dbReference type="NCBI Taxonomy" id="1499688"/>
    <lineage>
        <taxon>Bacteria</taxon>
        <taxon>Bacillati</taxon>
        <taxon>Bacillota</taxon>
        <taxon>Bacilli</taxon>
        <taxon>Bacillales</taxon>
        <taxon>Bacillaceae</taxon>
        <taxon>Neobacillus</taxon>
    </lineage>
</organism>
<gene>
    <name evidence="6" type="ORF">BN000_01020</name>
</gene>
<feature type="transmembrane region" description="Helical" evidence="5">
    <location>
        <begin position="309"/>
        <end position="333"/>
    </location>
</feature>
<evidence type="ECO:0000313" key="7">
    <source>
        <dbReference type="Proteomes" id="UP000199087"/>
    </source>
</evidence>
<dbReference type="PIRSF" id="PIRSF005690">
    <property type="entry name" value="GerBA"/>
    <property type="match status" value="1"/>
</dbReference>
<protein>
    <submittedName>
        <fullName evidence="6">GerA spore germination protein</fullName>
    </submittedName>
</protein>
<evidence type="ECO:0000256" key="5">
    <source>
        <dbReference type="SAM" id="Phobius"/>
    </source>
</evidence>
<evidence type="ECO:0000256" key="2">
    <source>
        <dbReference type="ARBA" id="ARBA00005278"/>
    </source>
</evidence>
<dbReference type="OrthoDB" id="9772630at2"/>
<dbReference type="PANTHER" id="PTHR22550">
    <property type="entry name" value="SPORE GERMINATION PROTEIN"/>
    <property type="match status" value="1"/>
</dbReference>
<evidence type="ECO:0000256" key="3">
    <source>
        <dbReference type="ARBA" id="ARBA00023136"/>
    </source>
</evidence>
<sequence>MFYLLKVLKDLYNSGNKQESNNAHISNKNNEDIVLSPDVSINIKYIQRRFYESPDLVIRRFQIKATQSEAALVYFSGLSDKNSIQHNVLQPLIHGTTDYITVLPVTVGKTKVVEVWSQVEQAILNGNSVLFINGQITGYQLDTKGGPKIDIKEPHIEISLKGTHQSFVESDSQNIALIRRYIPQQELILKEMTVGIRGKTKVTILYLKDVASKEVLKELESRIEKIDVDAIINTGELLEFIEDNPYSPFPQFILTERPDTTVSHILQGRFAVVVDRSPFVLIAPSGFTSFFQAVDDYSTRWLVASFIRILRFVAFMIALFLPATYVALISFNFEVIPIQLYLSIAESRTQVPFSPVMEAFLMELTLEMMREGAVRLPTPIGQTVGIVGGIIIGQAAVQAGIVSNIMIIVVAVTAIASFIIPNYDMGSAIRLLRFPMMLLAAFFGFVGIVIGSMTLVAHFVSLESLGIPYGSPLAPFRFSDMKDTFIRLPLWKMNKRPKGARAIQSTRQGESRKKR</sequence>
<dbReference type="Pfam" id="PF03323">
    <property type="entry name" value="GerA"/>
    <property type="match status" value="1"/>
</dbReference>
<evidence type="ECO:0000256" key="1">
    <source>
        <dbReference type="ARBA" id="ARBA00004141"/>
    </source>
</evidence>
<comment type="subcellular location">
    <subcellularLocation>
        <location evidence="4">Cell membrane</location>
    </subcellularLocation>
    <subcellularLocation>
        <location evidence="1">Membrane</location>
        <topology evidence="1">Multi-pass membrane protein</topology>
    </subcellularLocation>
</comment>
<feature type="transmembrane region" description="Helical" evidence="5">
    <location>
        <begin position="435"/>
        <end position="460"/>
    </location>
</feature>
<keyword evidence="5" id="KW-0812">Transmembrane</keyword>
<keyword evidence="7" id="KW-1185">Reference proteome</keyword>
<feature type="transmembrane region" description="Helical" evidence="5">
    <location>
        <begin position="401"/>
        <end position="423"/>
    </location>
</feature>
<accession>A0A0U1NTQ3</accession>
<dbReference type="STRING" id="1499688.BN000_01020"/>
<evidence type="ECO:0000256" key="4">
    <source>
        <dbReference type="PIRNR" id="PIRNR005690"/>
    </source>
</evidence>
<proteinExistence type="inferred from homology"/>
<comment type="similarity">
    <text evidence="2 4">Belongs to the GerABKA family.</text>
</comment>
<keyword evidence="5" id="KW-1133">Transmembrane helix</keyword>
<dbReference type="InterPro" id="IPR050768">
    <property type="entry name" value="UPF0353/GerABKA_families"/>
</dbReference>
<dbReference type="RefSeq" id="WP_090631697.1">
    <property type="nucleotide sequence ID" value="NZ_CVRB01000001.1"/>
</dbReference>